<evidence type="ECO:0008006" key="4">
    <source>
        <dbReference type="Google" id="ProtNLM"/>
    </source>
</evidence>
<dbReference type="EMBL" id="FZQP02001737">
    <property type="protein sequence ID" value="VVC93677.1"/>
    <property type="molecule type" value="Genomic_DNA"/>
</dbReference>
<proteinExistence type="predicted"/>
<organism evidence="2 3">
    <name type="scientific">Leptidea sinapis</name>
    <dbReference type="NCBI Taxonomy" id="189913"/>
    <lineage>
        <taxon>Eukaryota</taxon>
        <taxon>Metazoa</taxon>
        <taxon>Ecdysozoa</taxon>
        <taxon>Arthropoda</taxon>
        <taxon>Hexapoda</taxon>
        <taxon>Insecta</taxon>
        <taxon>Pterygota</taxon>
        <taxon>Neoptera</taxon>
        <taxon>Endopterygota</taxon>
        <taxon>Lepidoptera</taxon>
        <taxon>Glossata</taxon>
        <taxon>Ditrysia</taxon>
        <taxon>Papilionoidea</taxon>
        <taxon>Pieridae</taxon>
        <taxon>Dismorphiinae</taxon>
        <taxon>Leptidea</taxon>
    </lineage>
</organism>
<evidence type="ECO:0000256" key="1">
    <source>
        <dbReference type="SAM" id="Phobius"/>
    </source>
</evidence>
<keyword evidence="1" id="KW-1133">Transmembrane helix</keyword>
<sequence length="103" mass="11923">VLFAVTGNEFAFKESPESMRAVMYAVWLLTEAMGNVIIIIITRIFVDFQQETQSFIYLGLMFSAILIFHYLSRGYQFSHDAESNRCRSDSRVVYHQVKAETVQ</sequence>
<feature type="non-terminal residue" evidence="2">
    <location>
        <position position="1"/>
    </location>
</feature>
<accession>A0A5E4Q9L7</accession>
<keyword evidence="3" id="KW-1185">Reference proteome</keyword>
<feature type="transmembrane region" description="Helical" evidence="1">
    <location>
        <begin position="21"/>
        <end position="46"/>
    </location>
</feature>
<protein>
    <recommendedName>
        <fullName evidence="4">Major facilitator superfamily (MFS) profile domain-containing protein</fullName>
    </recommendedName>
</protein>
<evidence type="ECO:0000313" key="3">
    <source>
        <dbReference type="Proteomes" id="UP000324832"/>
    </source>
</evidence>
<keyword evidence="1" id="KW-0472">Membrane</keyword>
<keyword evidence="1" id="KW-0812">Transmembrane</keyword>
<name>A0A5E4Q9L7_9NEOP</name>
<dbReference type="Gene3D" id="1.20.1250.20">
    <property type="entry name" value="MFS general substrate transporter like domains"/>
    <property type="match status" value="1"/>
</dbReference>
<dbReference type="Proteomes" id="UP000324832">
    <property type="component" value="Unassembled WGS sequence"/>
</dbReference>
<reference evidence="2 3" key="1">
    <citation type="submission" date="2017-07" db="EMBL/GenBank/DDBJ databases">
        <authorList>
            <person name="Talla V."/>
            <person name="Backstrom N."/>
        </authorList>
    </citation>
    <scope>NUCLEOTIDE SEQUENCE [LARGE SCALE GENOMIC DNA]</scope>
</reference>
<dbReference type="AlphaFoldDB" id="A0A5E4Q9L7"/>
<dbReference type="InterPro" id="IPR036259">
    <property type="entry name" value="MFS_trans_sf"/>
</dbReference>
<evidence type="ECO:0000313" key="2">
    <source>
        <dbReference type="EMBL" id="VVC93677.1"/>
    </source>
</evidence>
<gene>
    <name evidence="2" type="ORF">LSINAPIS_LOCUS5816</name>
</gene>
<feature type="transmembrane region" description="Helical" evidence="1">
    <location>
        <begin position="52"/>
        <end position="71"/>
    </location>
</feature>